<accession>A0ABD1VGE4</accession>
<dbReference type="Pfam" id="PF22910">
    <property type="entry name" value="EDR4-like_1st"/>
    <property type="match status" value="1"/>
</dbReference>
<feature type="compositionally biased region" description="Polar residues" evidence="2">
    <location>
        <begin position="995"/>
        <end position="1005"/>
    </location>
</feature>
<dbReference type="InterPro" id="IPR021480">
    <property type="entry name" value="Zinc_ribbon_12"/>
</dbReference>
<evidence type="ECO:0000313" key="5">
    <source>
        <dbReference type="EMBL" id="KAL2536414.1"/>
    </source>
</evidence>
<dbReference type="AlphaFoldDB" id="A0ABD1VGE4"/>
<feature type="compositionally biased region" description="Polar residues" evidence="2">
    <location>
        <begin position="729"/>
        <end position="740"/>
    </location>
</feature>
<proteinExistence type="predicted"/>
<feature type="domain" description="Enhanced disease resistance 4-like N-terminal" evidence="4">
    <location>
        <begin position="6"/>
        <end position="39"/>
    </location>
</feature>
<evidence type="ECO:0000259" key="4">
    <source>
        <dbReference type="Pfam" id="PF22910"/>
    </source>
</evidence>
<dbReference type="EMBL" id="JBFOLJ010000005">
    <property type="protein sequence ID" value="KAL2536414.1"/>
    <property type="molecule type" value="Genomic_DNA"/>
</dbReference>
<dbReference type="InterPro" id="IPR055126">
    <property type="entry name" value="EDR4-like_N"/>
</dbReference>
<feature type="compositionally biased region" description="Polar residues" evidence="2">
    <location>
        <begin position="972"/>
        <end position="987"/>
    </location>
</feature>
<feature type="region of interest" description="Disordered" evidence="2">
    <location>
        <begin position="713"/>
        <end position="740"/>
    </location>
</feature>
<organism evidence="5 6">
    <name type="scientific">Forsythia ovata</name>
    <dbReference type="NCBI Taxonomy" id="205694"/>
    <lineage>
        <taxon>Eukaryota</taxon>
        <taxon>Viridiplantae</taxon>
        <taxon>Streptophyta</taxon>
        <taxon>Embryophyta</taxon>
        <taxon>Tracheophyta</taxon>
        <taxon>Spermatophyta</taxon>
        <taxon>Magnoliopsida</taxon>
        <taxon>eudicotyledons</taxon>
        <taxon>Gunneridae</taxon>
        <taxon>Pentapetalae</taxon>
        <taxon>asterids</taxon>
        <taxon>lamiids</taxon>
        <taxon>Lamiales</taxon>
        <taxon>Oleaceae</taxon>
        <taxon>Forsythieae</taxon>
        <taxon>Forsythia</taxon>
    </lineage>
</organism>
<dbReference type="PANTHER" id="PTHR31105:SF42">
    <property type="entry name" value="OS02G0258300 PROTEIN"/>
    <property type="match status" value="1"/>
</dbReference>
<reference evidence="6" key="1">
    <citation type="submission" date="2024-07" db="EMBL/GenBank/DDBJ databases">
        <title>Two chromosome-level genome assemblies of Korean endemic species Abeliophyllum distichum and Forsythia ovata (Oleaceae).</title>
        <authorList>
            <person name="Jang H."/>
        </authorList>
    </citation>
    <scope>NUCLEOTIDE SEQUENCE [LARGE SCALE GENOMIC DNA]</scope>
</reference>
<feature type="compositionally biased region" description="Basic and acidic residues" evidence="2">
    <location>
        <begin position="1008"/>
        <end position="1017"/>
    </location>
</feature>
<dbReference type="PANTHER" id="PTHR31105">
    <property type="entry name" value="EXTRA-LARGE G-PROTEIN-LIKE"/>
    <property type="match status" value="1"/>
</dbReference>
<keyword evidence="6" id="KW-1185">Reference proteome</keyword>
<feature type="region of interest" description="Disordered" evidence="2">
    <location>
        <begin position="870"/>
        <end position="906"/>
    </location>
</feature>
<feature type="region of interest" description="Disordered" evidence="2">
    <location>
        <begin position="922"/>
        <end position="1017"/>
    </location>
</feature>
<dbReference type="InterPro" id="IPR040244">
    <property type="entry name" value="EDR4-like"/>
</dbReference>
<feature type="region of interest" description="Disordered" evidence="2">
    <location>
        <begin position="81"/>
        <end position="102"/>
    </location>
</feature>
<feature type="coiled-coil region" evidence="1">
    <location>
        <begin position="369"/>
        <end position="403"/>
    </location>
</feature>
<gene>
    <name evidence="5" type="ORF">Fot_17805</name>
</gene>
<sequence length="1190" mass="134903">MYEPAKVRLVRCPKCQNLLPEVTDYSVYQCGGCGAVLQAKNKRVDLDKLSEKSEEEMVGGNSENFSDKCEQVNISEKRIMDLSDGSESDLRSNISSSSRGERRRVLIDRVDDMNYGTKLMNKGEKGADDSSLVEKADNLRIAEDFEDLKMYNEGENGLQRSENMMDWRYGERSRMEGLRSGRRMDVEGTRYAVSMYSDEGPSNNRSKSNYVYEGQPKNKIETDKFNEVDYVGEDQAVLLRKLDELKGRANRSGEMVDKAREKFRLDRGTLHRDSYVGSENWHPDCSLGMEMYSEDESRLHRSDGMMDQRNGDRIQMEGFWRARRMDVEGMRYASSTYSEEDLVVNKSSFNYDYEDSVRNKNGMDRFNKIDYVGEDRANLLRKLDELKDQLSRSGELVDKAKEKVPFDRRTTHQDPYAGSENWNPDSSLGMDIYYEDENGLQRSERMMDSRNGERSQLKEFWRGRRRDVEGTRYAASIYTEEGPSGNLSRSSYDYEGPMKNKNGVDGFNKVDYDGEDRAELLRKLDDLKDQLSRSGEMVPPDRRTIHQDPYVGYEKWYSDSSSEMNRASVQFSHPDKQFGRPPYLNHHAEPSTLMHRQEKGGHGFYPPRYSPIVDPLGSQMLGRGPRQPPAPFQQAPSHAYISGEHMDYDMVYMDRMESYPPNVSHHQPSCSCFHCHNKRQISPPVPPTAFSNKRFSDFPDDVVFNHYKNPSSFGPGEYDSRTTIPPPLKSQNPQSRTRLPSDLNSEVDEFIHSHPPRLHPVCSGRICRPIAGGAPFLTCCNCFELLQLPKKVMSEDRHKNRMRCGACSTILAFAVSNKKLSVFIHVEEENTLAEVDDSPDVSKPGNSYVHGHLNQASTTFSSYDYDNSGYDFQSMDREPGPLSTDQASSRKSAEMKIPHTTSSCTSAVEQDENIMAIRKDPDLAELATKRNRTIPPEGSTSPDRNSDKYSEVNHFADGNGNEHAEGDEVMPSKNTEQQDSMKSTSAATEIDILTNEYSNTGTSLDSGEGSREGDRLRGNRAAQSYFAGIKKSFRHLNESNQPVEQEKANVTVNGHLIPDRLIKKAEKLAGPIHPGHYWYDFRAGFWGTMGGSCLGIIPPFIEEFNYPMPENCAGGNTSVFVNGRELNRKDLNLLGSRGLPTDRDRYYIIEITGRILDEDTGEELESLGKLAPTVEKAKRGFGMKAPKAAA</sequence>
<feature type="domain" description="Probable zinc-ribbon" evidence="3">
    <location>
        <begin position="771"/>
        <end position="815"/>
    </location>
</feature>
<keyword evidence="1" id="KW-0175">Coiled coil</keyword>
<protein>
    <recommendedName>
        <fullName evidence="7">Zinc-ribbon domain-containing protein</fullName>
    </recommendedName>
</protein>
<evidence type="ECO:0000313" key="6">
    <source>
        <dbReference type="Proteomes" id="UP001604277"/>
    </source>
</evidence>
<evidence type="ECO:0000259" key="3">
    <source>
        <dbReference type="Pfam" id="PF11331"/>
    </source>
</evidence>
<evidence type="ECO:0008006" key="7">
    <source>
        <dbReference type="Google" id="ProtNLM"/>
    </source>
</evidence>
<name>A0ABD1VGE4_9LAMI</name>
<dbReference type="Proteomes" id="UP001604277">
    <property type="component" value="Unassembled WGS sequence"/>
</dbReference>
<comment type="caution">
    <text evidence="5">The sequence shown here is derived from an EMBL/GenBank/DDBJ whole genome shotgun (WGS) entry which is preliminary data.</text>
</comment>
<dbReference type="Pfam" id="PF11331">
    <property type="entry name" value="Zn_ribbon_12"/>
    <property type="match status" value="1"/>
</dbReference>
<evidence type="ECO:0000256" key="1">
    <source>
        <dbReference type="SAM" id="Coils"/>
    </source>
</evidence>
<evidence type="ECO:0000256" key="2">
    <source>
        <dbReference type="SAM" id="MobiDB-lite"/>
    </source>
</evidence>